<dbReference type="AlphaFoldDB" id="A0A4Z2GWA4"/>
<evidence type="ECO:0000256" key="1">
    <source>
        <dbReference type="SAM" id="MobiDB-lite"/>
    </source>
</evidence>
<proteinExistence type="predicted"/>
<comment type="caution">
    <text evidence="2">The sequence shown here is derived from an EMBL/GenBank/DDBJ whole genome shotgun (WGS) entry which is preliminary data.</text>
</comment>
<evidence type="ECO:0000313" key="3">
    <source>
        <dbReference type="Proteomes" id="UP000314294"/>
    </source>
</evidence>
<evidence type="ECO:0000313" key="2">
    <source>
        <dbReference type="EMBL" id="TNN57739.1"/>
    </source>
</evidence>
<sequence length="77" mass="8387">MKEESVGMELTETKESGASETERGETTRKRSKSSASPLAHRGCSPVGPMAVREGEESSSENCDAAVRREQQMMTQSH</sequence>
<name>A0A4Z2GWA4_9TELE</name>
<keyword evidence="3" id="KW-1185">Reference proteome</keyword>
<dbReference type="EMBL" id="SRLO01000397">
    <property type="protein sequence ID" value="TNN57739.1"/>
    <property type="molecule type" value="Genomic_DNA"/>
</dbReference>
<feature type="compositionally biased region" description="Basic and acidic residues" evidence="1">
    <location>
        <begin position="1"/>
        <end position="28"/>
    </location>
</feature>
<accession>A0A4Z2GWA4</accession>
<protein>
    <submittedName>
        <fullName evidence="2">Uncharacterized protein</fullName>
    </submittedName>
</protein>
<reference evidence="2 3" key="1">
    <citation type="submission" date="2019-03" db="EMBL/GenBank/DDBJ databases">
        <title>First draft genome of Liparis tanakae, snailfish: a comprehensive survey of snailfish specific genes.</title>
        <authorList>
            <person name="Kim W."/>
            <person name="Song I."/>
            <person name="Jeong J.-H."/>
            <person name="Kim D."/>
            <person name="Kim S."/>
            <person name="Ryu S."/>
            <person name="Song J.Y."/>
            <person name="Lee S.K."/>
        </authorList>
    </citation>
    <scope>NUCLEOTIDE SEQUENCE [LARGE SCALE GENOMIC DNA]</scope>
    <source>
        <tissue evidence="2">Muscle</tissue>
    </source>
</reference>
<feature type="region of interest" description="Disordered" evidence="1">
    <location>
        <begin position="1"/>
        <end position="77"/>
    </location>
</feature>
<gene>
    <name evidence="2" type="ORF">EYF80_032017</name>
</gene>
<organism evidence="2 3">
    <name type="scientific">Liparis tanakae</name>
    <name type="common">Tanaka's snailfish</name>
    <dbReference type="NCBI Taxonomy" id="230148"/>
    <lineage>
        <taxon>Eukaryota</taxon>
        <taxon>Metazoa</taxon>
        <taxon>Chordata</taxon>
        <taxon>Craniata</taxon>
        <taxon>Vertebrata</taxon>
        <taxon>Euteleostomi</taxon>
        <taxon>Actinopterygii</taxon>
        <taxon>Neopterygii</taxon>
        <taxon>Teleostei</taxon>
        <taxon>Neoteleostei</taxon>
        <taxon>Acanthomorphata</taxon>
        <taxon>Eupercaria</taxon>
        <taxon>Perciformes</taxon>
        <taxon>Cottioidei</taxon>
        <taxon>Cottales</taxon>
        <taxon>Liparidae</taxon>
        <taxon>Liparis</taxon>
    </lineage>
</organism>
<dbReference type="Proteomes" id="UP000314294">
    <property type="component" value="Unassembled WGS sequence"/>
</dbReference>